<dbReference type="AlphaFoldDB" id="A0A212EHF6"/>
<comment type="caution">
    <text evidence="3">The sequence shown here is derived from an EMBL/GenBank/DDBJ whole genome shotgun (WGS) entry which is preliminary data.</text>
</comment>
<keyword evidence="2" id="KW-0472">Membrane</keyword>
<dbReference type="KEGG" id="dpl:KGM_207327"/>
<keyword evidence="2" id="KW-1133">Transmembrane helix</keyword>
<gene>
    <name evidence="3" type="ORF">KGM_207327</name>
</gene>
<keyword evidence="4" id="KW-1185">Reference proteome</keyword>
<evidence type="ECO:0000313" key="4">
    <source>
        <dbReference type="Proteomes" id="UP000007151"/>
    </source>
</evidence>
<dbReference type="Proteomes" id="UP000007151">
    <property type="component" value="Unassembled WGS sequence"/>
</dbReference>
<evidence type="ECO:0000256" key="2">
    <source>
        <dbReference type="SAM" id="Phobius"/>
    </source>
</evidence>
<sequence>MLRRYSGIKPSHLWYRTSLKDFHHYIKQRITAVENWEERDKKSFLQLLAIGLGSGLGLLYSMGIICPERIIDVIKPYECKTKEEVKPKEEKPKTPAPVAKPKKKCVRKKGIDPCQPEPEPEMKPCPKKEP</sequence>
<protein>
    <submittedName>
        <fullName evidence="3">Uncharacterized protein</fullName>
    </submittedName>
</protein>
<keyword evidence="2" id="KW-0812">Transmembrane</keyword>
<reference evidence="3 4" key="1">
    <citation type="journal article" date="2011" name="Cell">
        <title>The monarch butterfly genome yields insights into long-distance migration.</title>
        <authorList>
            <person name="Zhan S."/>
            <person name="Merlin C."/>
            <person name="Boore J.L."/>
            <person name="Reppert S.M."/>
        </authorList>
    </citation>
    <scope>NUCLEOTIDE SEQUENCE [LARGE SCALE GENOMIC DNA]</scope>
    <source>
        <strain evidence="3">F-2</strain>
    </source>
</reference>
<feature type="region of interest" description="Disordered" evidence="1">
    <location>
        <begin position="84"/>
        <end position="130"/>
    </location>
</feature>
<accession>A0A212EHF6</accession>
<feature type="compositionally biased region" description="Basic and acidic residues" evidence="1">
    <location>
        <begin position="120"/>
        <end position="130"/>
    </location>
</feature>
<dbReference type="OrthoDB" id="6856891at2759"/>
<dbReference type="EMBL" id="AGBW02014908">
    <property type="protein sequence ID" value="OWR40901.1"/>
    <property type="molecule type" value="Genomic_DNA"/>
</dbReference>
<organism evidence="3 4">
    <name type="scientific">Danaus plexippus plexippus</name>
    <dbReference type="NCBI Taxonomy" id="278856"/>
    <lineage>
        <taxon>Eukaryota</taxon>
        <taxon>Metazoa</taxon>
        <taxon>Ecdysozoa</taxon>
        <taxon>Arthropoda</taxon>
        <taxon>Hexapoda</taxon>
        <taxon>Insecta</taxon>
        <taxon>Pterygota</taxon>
        <taxon>Neoptera</taxon>
        <taxon>Endopterygota</taxon>
        <taxon>Lepidoptera</taxon>
        <taxon>Glossata</taxon>
        <taxon>Ditrysia</taxon>
        <taxon>Papilionoidea</taxon>
        <taxon>Nymphalidae</taxon>
        <taxon>Danainae</taxon>
        <taxon>Danaini</taxon>
        <taxon>Danaina</taxon>
        <taxon>Danaus</taxon>
        <taxon>Danaus</taxon>
    </lineage>
</organism>
<evidence type="ECO:0000313" key="3">
    <source>
        <dbReference type="EMBL" id="OWR40901.1"/>
    </source>
</evidence>
<feature type="compositionally biased region" description="Basic and acidic residues" evidence="1">
    <location>
        <begin position="84"/>
        <end position="93"/>
    </location>
</feature>
<proteinExistence type="predicted"/>
<evidence type="ECO:0000256" key="1">
    <source>
        <dbReference type="SAM" id="MobiDB-lite"/>
    </source>
</evidence>
<name>A0A212EHF6_DANPL</name>
<feature type="transmembrane region" description="Helical" evidence="2">
    <location>
        <begin position="44"/>
        <end position="65"/>
    </location>
</feature>